<accession>A0A4Z0Y6V4</accession>
<evidence type="ECO:0000313" key="2">
    <source>
        <dbReference type="Proteomes" id="UP000297714"/>
    </source>
</evidence>
<evidence type="ECO:0000313" key="1">
    <source>
        <dbReference type="EMBL" id="TGJ75315.1"/>
    </source>
</evidence>
<organism evidence="1 2">
    <name type="scientific">Caproiciproducens galactitolivorans</name>
    <dbReference type="NCBI Taxonomy" id="642589"/>
    <lineage>
        <taxon>Bacteria</taxon>
        <taxon>Bacillati</taxon>
        <taxon>Bacillota</taxon>
        <taxon>Clostridia</taxon>
        <taxon>Eubacteriales</taxon>
        <taxon>Acutalibacteraceae</taxon>
        <taxon>Caproiciproducens</taxon>
    </lineage>
</organism>
<dbReference type="Proteomes" id="UP000297714">
    <property type="component" value="Unassembled WGS sequence"/>
</dbReference>
<comment type="caution">
    <text evidence="1">The sequence shown here is derived from an EMBL/GenBank/DDBJ whole genome shotgun (WGS) entry which is preliminary data.</text>
</comment>
<sequence length="127" mass="14063">MQNDRKTGQTVGNFLQNIKTKLRLLAWFEFVSAVAGTDGNRKGIHARTGDKILHFVRIGKLRLVVRNVYVVLHTGELAQFGFNGNIVFMRVFHNAAGFLHIFLVGLGGTVIHNGSKTAVDTILADFK</sequence>
<name>A0A4Z0Y6V4_9FIRM</name>
<dbReference type="AlphaFoldDB" id="A0A4Z0Y6V4"/>
<protein>
    <submittedName>
        <fullName evidence="1">Uncharacterized protein</fullName>
    </submittedName>
</protein>
<gene>
    <name evidence="1" type="ORF">CAGA_25280</name>
</gene>
<keyword evidence="2" id="KW-1185">Reference proteome</keyword>
<dbReference type="EMBL" id="SRMQ01000030">
    <property type="protein sequence ID" value="TGJ75315.1"/>
    <property type="molecule type" value="Genomic_DNA"/>
</dbReference>
<proteinExistence type="predicted"/>
<reference evidence="1 2" key="1">
    <citation type="submission" date="2019-04" db="EMBL/GenBank/DDBJ databases">
        <authorList>
            <person name="Poehlein A."/>
            <person name="Bengelsdorf F.R."/>
            <person name="Duerre P."/>
            <person name="Daniel R."/>
        </authorList>
    </citation>
    <scope>NUCLEOTIDE SEQUENCE [LARGE SCALE GENOMIC DNA]</scope>
    <source>
        <strain evidence="1 2">BS-1</strain>
    </source>
</reference>